<reference evidence="2" key="1">
    <citation type="journal article" date="2019" name="Sci. Rep.">
        <title>Draft genome of Tanacetum cinerariifolium, the natural source of mosquito coil.</title>
        <authorList>
            <person name="Yamashiro T."/>
            <person name="Shiraishi A."/>
            <person name="Satake H."/>
            <person name="Nakayama K."/>
        </authorList>
    </citation>
    <scope>NUCLEOTIDE SEQUENCE</scope>
</reference>
<evidence type="ECO:0000256" key="1">
    <source>
        <dbReference type="SAM" id="MobiDB-lite"/>
    </source>
</evidence>
<accession>A0A6L2J7A8</accession>
<dbReference type="AlphaFoldDB" id="A0A6L2J7A8"/>
<evidence type="ECO:0000313" key="2">
    <source>
        <dbReference type="EMBL" id="GEU32447.1"/>
    </source>
</evidence>
<proteinExistence type="predicted"/>
<gene>
    <name evidence="2" type="ORF">Tci_004425</name>
</gene>
<protein>
    <submittedName>
        <fullName evidence="2">Uncharacterized protein</fullName>
    </submittedName>
</protein>
<dbReference type="EMBL" id="BKCJ010000356">
    <property type="protein sequence ID" value="GEU32447.1"/>
    <property type="molecule type" value="Genomic_DNA"/>
</dbReference>
<organism evidence="2">
    <name type="scientific">Tanacetum cinerariifolium</name>
    <name type="common">Dalmatian daisy</name>
    <name type="synonym">Chrysanthemum cinerariifolium</name>
    <dbReference type="NCBI Taxonomy" id="118510"/>
    <lineage>
        <taxon>Eukaryota</taxon>
        <taxon>Viridiplantae</taxon>
        <taxon>Streptophyta</taxon>
        <taxon>Embryophyta</taxon>
        <taxon>Tracheophyta</taxon>
        <taxon>Spermatophyta</taxon>
        <taxon>Magnoliopsida</taxon>
        <taxon>eudicotyledons</taxon>
        <taxon>Gunneridae</taxon>
        <taxon>Pentapetalae</taxon>
        <taxon>asterids</taxon>
        <taxon>campanulids</taxon>
        <taxon>Asterales</taxon>
        <taxon>Asteraceae</taxon>
        <taxon>Asteroideae</taxon>
        <taxon>Anthemideae</taxon>
        <taxon>Anthemidinae</taxon>
        <taxon>Tanacetum</taxon>
    </lineage>
</organism>
<sequence>MDDVSNQGRMIADMDEDDDVVLEEAKDVKDDVVADNAKVVQDADVQNNADIQGRTEEDSEPAELQEVVDIVTTAKIITEVVTAASTTITAADAVIPAATTTTDLKLTTAPSKRIKGVVIRDSEESTTTTTSTIIHSKAKSNDKGKGILVEEPKPLKKQAQIEQDEKYARELKAELNRTIDYDEVIDYVNKKEKEDKFVKRYQGMKRKPQTKAQARKNMMVYLKNVAGFKMDYFKGMTYDDIRPVFEKHFDSNADFLQKTKEQINEKESRALKRINETPAEKEAKRKKLDEEVEELKRHLQIVPNNHDDVYIEATPLARKVPVVDYEIYNENNKPYYKIIRSDGTHQLYISFLSLLRNFDREDLEALWSLVKETGYTCSNLEKSKKCSWSSKSQELEAVGIMCCIDNYIYNNTVDFADRVEISTHKILHKLLVNQDFLRVVLNFIQGQIFIVFGSLGASPVPLAEGNRPIQLNGTGSYSATVLTVPFNRRNRPVYEKESVHIGNPNTFDWLKCMTHDPRDEIDGYEAVWIEGSLLEE</sequence>
<name>A0A6L2J7A8_TANCI</name>
<comment type="caution">
    <text evidence="2">The sequence shown here is derived from an EMBL/GenBank/DDBJ whole genome shotgun (WGS) entry which is preliminary data.</text>
</comment>
<feature type="region of interest" description="Disordered" evidence="1">
    <location>
        <begin position="41"/>
        <end position="60"/>
    </location>
</feature>